<dbReference type="AlphaFoldDB" id="A0A3D2SI81"/>
<sequence>MEEHIIADRTLIKTARIVSAVFTPFSIPFVAFLILFLFSYLNIMPLAYKLIVLGVVYCFTILMPTLTIFLFRKINGFEAKDLTDRKKRYVPYLLTIISYVFCMLMMRKLNIPWYMSGIILTALLMMLISIILNLKWKLSEHMLGMGGIVGGVVSFSALFGYNPVWWLSLFILIAGVLGTARIILQHHTLSEVLTGFVVGFICALLVLHPIANILFRIFLL</sequence>
<dbReference type="RefSeq" id="WP_276991845.1">
    <property type="nucleotide sequence ID" value="NZ_JAJUIH010000007.1"/>
</dbReference>
<protein>
    <recommendedName>
        <fullName evidence="4">PAP2 family protein</fullName>
    </recommendedName>
</protein>
<dbReference type="EMBL" id="DPVG01000269">
    <property type="protein sequence ID" value="HCK24596.1"/>
    <property type="molecule type" value="Genomic_DNA"/>
</dbReference>
<dbReference type="InterPro" id="IPR036938">
    <property type="entry name" value="PAP2/HPO_sf"/>
</dbReference>
<gene>
    <name evidence="2" type="ORF">DHW31_07450</name>
</gene>
<feature type="transmembrane region" description="Helical" evidence="1">
    <location>
        <begin position="113"/>
        <end position="134"/>
    </location>
</feature>
<feature type="transmembrane region" description="Helical" evidence="1">
    <location>
        <begin position="196"/>
        <end position="219"/>
    </location>
</feature>
<feature type="transmembrane region" description="Helical" evidence="1">
    <location>
        <begin position="165"/>
        <end position="184"/>
    </location>
</feature>
<evidence type="ECO:0000256" key="1">
    <source>
        <dbReference type="SAM" id="Phobius"/>
    </source>
</evidence>
<feature type="transmembrane region" description="Helical" evidence="1">
    <location>
        <begin position="47"/>
        <end position="69"/>
    </location>
</feature>
<keyword evidence="1" id="KW-0812">Transmembrane</keyword>
<feature type="transmembrane region" description="Helical" evidence="1">
    <location>
        <begin position="89"/>
        <end position="107"/>
    </location>
</feature>
<dbReference type="Proteomes" id="UP000263098">
    <property type="component" value="Unassembled WGS sequence"/>
</dbReference>
<keyword evidence="1" id="KW-0472">Membrane</keyword>
<organism evidence="2 3">
    <name type="scientific">Bacteroides graminisolvens</name>
    <dbReference type="NCBI Taxonomy" id="477666"/>
    <lineage>
        <taxon>Bacteria</taxon>
        <taxon>Pseudomonadati</taxon>
        <taxon>Bacteroidota</taxon>
        <taxon>Bacteroidia</taxon>
        <taxon>Bacteroidales</taxon>
        <taxon>Bacteroidaceae</taxon>
        <taxon>Bacteroides</taxon>
    </lineage>
</organism>
<reference evidence="2 3" key="1">
    <citation type="journal article" date="2018" name="Nat. Biotechnol.">
        <title>A standardized bacterial taxonomy based on genome phylogeny substantially revises the tree of life.</title>
        <authorList>
            <person name="Parks D.H."/>
            <person name="Chuvochina M."/>
            <person name="Waite D.W."/>
            <person name="Rinke C."/>
            <person name="Skarshewski A."/>
            <person name="Chaumeil P.A."/>
            <person name="Hugenholtz P."/>
        </authorList>
    </citation>
    <scope>NUCLEOTIDE SEQUENCE [LARGE SCALE GENOMIC DNA]</scope>
    <source>
        <strain evidence="2">UBA9667</strain>
    </source>
</reference>
<evidence type="ECO:0000313" key="3">
    <source>
        <dbReference type="Proteomes" id="UP000263098"/>
    </source>
</evidence>
<name>A0A3D2SI81_9BACE</name>
<dbReference type="CDD" id="cd01610">
    <property type="entry name" value="PAP2_like"/>
    <property type="match status" value="1"/>
</dbReference>
<feature type="transmembrane region" description="Helical" evidence="1">
    <location>
        <begin position="21"/>
        <end position="41"/>
    </location>
</feature>
<dbReference type="SUPFAM" id="SSF48317">
    <property type="entry name" value="Acid phosphatase/Vanadium-dependent haloperoxidase"/>
    <property type="match status" value="1"/>
</dbReference>
<keyword evidence="1" id="KW-1133">Transmembrane helix</keyword>
<evidence type="ECO:0008006" key="4">
    <source>
        <dbReference type="Google" id="ProtNLM"/>
    </source>
</evidence>
<feature type="transmembrane region" description="Helical" evidence="1">
    <location>
        <begin position="141"/>
        <end position="159"/>
    </location>
</feature>
<accession>A0A3D2SI81</accession>
<comment type="caution">
    <text evidence="2">The sequence shown here is derived from an EMBL/GenBank/DDBJ whole genome shotgun (WGS) entry which is preliminary data.</text>
</comment>
<evidence type="ECO:0000313" key="2">
    <source>
        <dbReference type="EMBL" id="HCK24596.1"/>
    </source>
</evidence>
<proteinExistence type="predicted"/>